<dbReference type="GO" id="GO:0005975">
    <property type="term" value="P:carbohydrate metabolic process"/>
    <property type="evidence" value="ECO:0007669"/>
    <property type="project" value="InterPro"/>
</dbReference>
<dbReference type="GO" id="GO:0009252">
    <property type="term" value="P:peptidoglycan biosynthetic process"/>
    <property type="evidence" value="ECO:0007669"/>
    <property type="project" value="TreeGrafter"/>
</dbReference>
<evidence type="ECO:0000256" key="3">
    <source>
        <dbReference type="ARBA" id="ARBA00022553"/>
    </source>
</evidence>
<dbReference type="GO" id="GO:0006048">
    <property type="term" value="P:UDP-N-acetylglucosamine biosynthetic process"/>
    <property type="evidence" value="ECO:0007669"/>
    <property type="project" value="TreeGrafter"/>
</dbReference>
<dbReference type="SUPFAM" id="SSF53738">
    <property type="entry name" value="Phosphoglucomutase, first 3 domains"/>
    <property type="match status" value="3"/>
</dbReference>
<comment type="cofactor">
    <cofactor evidence="1">
        <name>Mg(2+)</name>
        <dbReference type="ChEBI" id="CHEBI:18420"/>
    </cofactor>
</comment>
<keyword evidence="4 7" id="KW-0479">Metal-binding</keyword>
<comment type="similarity">
    <text evidence="2 7">Belongs to the phosphohexose mutase family.</text>
</comment>
<protein>
    <submittedName>
        <fullName evidence="12">Phosphoglucosamine mutase</fullName>
        <ecNumber evidence="12">5.4.2.10</ecNumber>
    </submittedName>
</protein>
<dbReference type="RefSeq" id="WP_349243047.1">
    <property type="nucleotide sequence ID" value="NZ_JASCXX010000001.1"/>
</dbReference>
<evidence type="ECO:0000259" key="8">
    <source>
        <dbReference type="Pfam" id="PF00408"/>
    </source>
</evidence>
<evidence type="ECO:0000259" key="11">
    <source>
        <dbReference type="Pfam" id="PF02880"/>
    </source>
</evidence>
<keyword evidence="13" id="KW-1185">Reference proteome</keyword>
<evidence type="ECO:0000256" key="1">
    <source>
        <dbReference type="ARBA" id="ARBA00001946"/>
    </source>
</evidence>
<dbReference type="InterPro" id="IPR016055">
    <property type="entry name" value="A-D-PHexomutase_a/b/a-I/II/III"/>
</dbReference>
<dbReference type="GO" id="GO:0005829">
    <property type="term" value="C:cytosol"/>
    <property type="evidence" value="ECO:0007669"/>
    <property type="project" value="TreeGrafter"/>
</dbReference>
<dbReference type="Pfam" id="PF02879">
    <property type="entry name" value="PGM_PMM_II"/>
    <property type="match status" value="1"/>
</dbReference>
<dbReference type="GO" id="GO:0004615">
    <property type="term" value="F:phosphomannomutase activity"/>
    <property type="evidence" value="ECO:0007669"/>
    <property type="project" value="TreeGrafter"/>
</dbReference>
<dbReference type="PROSITE" id="PS00710">
    <property type="entry name" value="PGM_PMM"/>
    <property type="match status" value="1"/>
</dbReference>
<evidence type="ECO:0000256" key="7">
    <source>
        <dbReference type="RuleBase" id="RU004326"/>
    </source>
</evidence>
<dbReference type="Pfam" id="PF02878">
    <property type="entry name" value="PGM_PMM_I"/>
    <property type="match status" value="1"/>
</dbReference>
<feature type="domain" description="Alpha-D-phosphohexomutase alpha/beta/alpha" evidence="11">
    <location>
        <begin position="268"/>
        <end position="370"/>
    </location>
</feature>
<keyword evidence="3" id="KW-0597">Phosphoprotein</keyword>
<feature type="domain" description="Alpha-D-phosphohexomutase C-terminal" evidence="8">
    <location>
        <begin position="406"/>
        <end position="450"/>
    </location>
</feature>
<gene>
    <name evidence="12" type="primary">glmM</name>
    <name evidence="12" type="ORF">QJ522_01170</name>
</gene>
<evidence type="ECO:0000256" key="6">
    <source>
        <dbReference type="ARBA" id="ARBA00023235"/>
    </source>
</evidence>
<dbReference type="Gene3D" id="3.30.310.50">
    <property type="entry name" value="Alpha-D-phosphohexomutase, C-terminal domain"/>
    <property type="match status" value="1"/>
</dbReference>
<evidence type="ECO:0000313" key="12">
    <source>
        <dbReference type="EMBL" id="MDI6447637.1"/>
    </source>
</evidence>
<dbReference type="GO" id="GO:0008966">
    <property type="term" value="F:phosphoglucosamine mutase activity"/>
    <property type="evidence" value="ECO:0007669"/>
    <property type="project" value="UniProtKB-EC"/>
</dbReference>
<dbReference type="Proteomes" id="UP001431776">
    <property type="component" value="Unassembled WGS sequence"/>
</dbReference>
<dbReference type="InterPro" id="IPR024086">
    <property type="entry name" value="GlmM_arc-type"/>
</dbReference>
<dbReference type="PANTHER" id="PTHR42946">
    <property type="entry name" value="PHOSPHOHEXOSE MUTASE"/>
    <property type="match status" value="1"/>
</dbReference>
<evidence type="ECO:0000256" key="4">
    <source>
        <dbReference type="ARBA" id="ARBA00022723"/>
    </source>
</evidence>
<proteinExistence type="inferred from homology"/>
<dbReference type="InterPro" id="IPR005841">
    <property type="entry name" value="Alpha-D-phosphohexomutase_SF"/>
</dbReference>
<dbReference type="InterPro" id="IPR005844">
    <property type="entry name" value="A-D-PHexomutase_a/b/a-I"/>
</dbReference>
<keyword evidence="6 12" id="KW-0413">Isomerase</keyword>
<accession>A0AAW6TPN6</accession>
<reference evidence="12" key="1">
    <citation type="submission" date="2023-05" db="EMBL/GenBank/DDBJ databases">
        <title>Anaerotaeda fermentans gen. nov., sp. nov., a novel anaerobic planctomycete of the new family within the order Sedimentisphaerales isolated from Taman Peninsula, Russia.</title>
        <authorList>
            <person name="Khomyakova M.A."/>
            <person name="Merkel A.Y."/>
            <person name="Slobodkin A.I."/>
        </authorList>
    </citation>
    <scope>NUCLEOTIDE SEQUENCE</scope>
    <source>
        <strain evidence="12">M17dextr</strain>
    </source>
</reference>
<name>A0AAW6TPN6_9BACT</name>
<dbReference type="EC" id="5.4.2.10" evidence="12"/>
<feature type="domain" description="Alpha-D-phosphohexomutase alpha/beta/alpha" evidence="10">
    <location>
        <begin position="163"/>
        <end position="261"/>
    </location>
</feature>
<dbReference type="InterPro" id="IPR005845">
    <property type="entry name" value="A-D-PHexomutase_a/b/a-II"/>
</dbReference>
<evidence type="ECO:0000313" key="13">
    <source>
        <dbReference type="Proteomes" id="UP001431776"/>
    </source>
</evidence>
<dbReference type="Pfam" id="PF00408">
    <property type="entry name" value="PGM_PMM_IV"/>
    <property type="match status" value="1"/>
</dbReference>
<dbReference type="InterPro" id="IPR005843">
    <property type="entry name" value="A-D-PHexomutase_C"/>
</dbReference>
<dbReference type="PRINTS" id="PR00509">
    <property type="entry name" value="PGMPMM"/>
</dbReference>
<dbReference type="SUPFAM" id="SSF55957">
    <property type="entry name" value="Phosphoglucomutase, C-terminal domain"/>
    <property type="match status" value="1"/>
</dbReference>
<keyword evidence="5 7" id="KW-0460">Magnesium</keyword>
<feature type="domain" description="Alpha-D-phosphohexomutase alpha/beta/alpha" evidence="9">
    <location>
        <begin position="9"/>
        <end position="142"/>
    </location>
</feature>
<dbReference type="InterPro" id="IPR050060">
    <property type="entry name" value="Phosphoglucosamine_mutase"/>
</dbReference>
<dbReference type="GO" id="GO:0000287">
    <property type="term" value="F:magnesium ion binding"/>
    <property type="evidence" value="ECO:0007669"/>
    <property type="project" value="InterPro"/>
</dbReference>
<organism evidence="12 13">
    <name type="scientific">Anaerobaca lacustris</name>
    <dbReference type="NCBI Taxonomy" id="3044600"/>
    <lineage>
        <taxon>Bacteria</taxon>
        <taxon>Pseudomonadati</taxon>
        <taxon>Planctomycetota</taxon>
        <taxon>Phycisphaerae</taxon>
        <taxon>Sedimentisphaerales</taxon>
        <taxon>Anaerobacaceae</taxon>
        <taxon>Anaerobaca</taxon>
    </lineage>
</organism>
<dbReference type="AlphaFoldDB" id="A0AAW6TPN6"/>
<comment type="caution">
    <text evidence="12">The sequence shown here is derived from an EMBL/GenBank/DDBJ whole genome shotgun (WGS) entry which is preliminary data.</text>
</comment>
<dbReference type="EMBL" id="JASCXX010000001">
    <property type="protein sequence ID" value="MDI6447637.1"/>
    <property type="molecule type" value="Genomic_DNA"/>
</dbReference>
<dbReference type="InterPro" id="IPR016066">
    <property type="entry name" value="A-D-PHexomutase_CS"/>
</dbReference>
<dbReference type="InterPro" id="IPR005846">
    <property type="entry name" value="A-D-PHexomutase_a/b/a-III"/>
</dbReference>
<dbReference type="NCBIfam" id="TIGR03990">
    <property type="entry name" value="Arch_GlmM"/>
    <property type="match status" value="1"/>
</dbReference>
<dbReference type="InterPro" id="IPR036900">
    <property type="entry name" value="A-D-PHexomutase_C_sf"/>
</dbReference>
<sequence length="458" mass="48345">MAQELIISVSGMRGIVGENLTAAIAAEYGCAFGSFLKDNAGADRSRSAVCIGRDSRTSGQMLASAVMAGLCSVGIDAVDLGLVTTPGVGIMLRHLGCAGGMMITASHNPLPYNGIKLLLGNGMAPPPDTAVQIRQRFFDKRFAFVGSPQCGRVVANSEADRIHIEKVLAVVSSQQIARRRYKIVLDSVNGAGAPVAKKLLAELGCEVVAMNDEPTGLFAHEPEPIAANLGSLCDRVRQAEADAGFAQDPDADRLAIVDENGVYIGEEYTLALAARHVYSVRSGVAAANLSTSRMIDDVAGAAGGRVIRTPVGEANVANAMLENDCVIGGEGNGGVIDLRVGPIRDSLVAMALVLQLMAETGKTASQLVQEIGGYVMQKDKFAADASQAQRIIDLTKQRFPDAVLNASDGCRFDFDDGWVHLRTSNTEPVMRLIVEANDEAAARRYIDTVSEIRESVLG</sequence>
<dbReference type="PANTHER" id="PTHR42946:SF1">
    <property type="entry name" value="PHOSPHOGLUCOMUTASE (ALPHA-D-GLUCOSE-1,6-BISPHOSPHATE-DEPENDENT)"/>
    <property type="match status" value="1"/>
</dbReference>
<evidence type="ECO:0000259" key="10">
    <source>
        <dbReference type="Pfam" id="PF02879"/>
    </source>
</evidence>
<evidence type="ECO:0000259" key="9">
    <source>
        <dbReference type="Pfam" id="PF02878"/>
    </source>
</evidence>
<dbReference type="Pfam" id="PF02880">
    <property type="entry name" value="PGM_PMM_III"/>
    <property type="match status" value="1"/>
</dbReference>
<evidence type="ECO:0000256" key="5">
    <source>
        <dbReference type="ARBA" id="ARBA00022842"/>
    </source>
</evidence>
<evidence type="ECO:0000256" key="2">
    <source>
        <dbReference type="ARBA" id="ARBA00010231"/>
    </source>
</evidence>
<dbReference type="Gene3D" id="3.40.120.10">
    <property type="entry name" value="Alpha-D-Glucose-1,6-Bisphosphate, subunit A, domain 3"/>
    <property type="match status" value="3"/>
</dbReference>